<sequence length="122" mass="12586">RYPAYGTWDTGSALLHLSAVVHEAPAASGIEPTLLKGGKAVVGGELMGGADGARSRRVELPPLQGLECQHVMIASTTASGVETPRDGGLGMLVNGITLHVNGNFGNPDYSCMPQVLVHGWAP</sequence>
<reference evidence="1" key="1">
    <citation type="journal article" date="2021" name="Proc. Natl. Acad. Sci. U.S.A.">
        <title>Three genomes in the algal genus Volvox reveal the fate of a haploid sex-determining region after a transition to homothallism.</title>
        <authorList>
            <person name="Yamamoto K."/>
            <person name="Hamaji T."/>
            <person name="Kawai-Toyooka H."/>
            <person name="Matsuzaki R."/>
            <person name="Takahashi F."/>
            <person name="Nishimura Y."/>
            <person name="Kawachi M."/>
            <person name="Noguchi H."/>
            <person name="Minakuchi Y."/>
            <person name="Umen J.G."/>
            <person name="Toyoda A."/>
            <person name="Nozaki H."/>
        </authorList>
    </citation>
    <scope>NUCLEOTIDE SEQUENCE</scope>
    <source>
        <strain evidence="1">NIES-3785</strain>
    </source>
</reference>
<evidence type="ECO:0000313" key="1">
    <source>
        <dbReference type="EMBL" id="GIL94007.1"/>
    </source>
</evidence>
<accession>A0A8J4D308</accession>
<dbReference type="AlphaFoldDB" id="A0A8J4D308"/>
<name>A0A8J4D308_9CHLO</name>
<dbReference type="EMBL" id="BNCQ01000001">
    <property type="protein sequence ID" value="GIL94007.1"/>
    <property type="molecule type" value="Genomic_DNA"/>
</dbReference>
<evidence type="ECO:0000313" key="2">
    <source>
        <dbReference type="Proteomes" id="UP000722791"/>
    </source>
</evidence>
<dbReference type="Proteomes" id="UP000722791">
    <property type="component" value="Unassembled WGS sequence"/>
</dbReference>
<proteinExistence type="predicted"/>
<protein>
    <submittedName>
        <fullName evidence="1">Uncharacterized protein</fullName>
    </submittedName>
</protein>
<organism evidence="1 2">
    <name type="scientific">Volvox reticuliferus</name>
    <dbReference type="NCBI Taxonomy" id="1737510"/>
    <lineage>
        <taxon>Eukaryota</taxon>
        <taxon>Viridiplantae</taxon>
        <taxon>Chlorophyta</taxon>
        <taxon>core chlorophytes</taxon>
        <taxon>Chlorophyceae</taxon>
        <taxon>CS clade</taxon>
        <taxon>Chlamydomonadales</taxon>
        <taxon>Volvocaceae</taxon>
        <taxon>Volvox</taxon>
    </lineage>
</organism>
<feature type="non-terminal residue" evidence="1">
    <location>
        <position position="1"/>
    </location>
</feature>
<comment type="caution">
    <text evidence="1">The sequence shown here is derived from an EMBL/GenBank/DDBJ whole genome shotgun (WGS) entry which is preliminary data.</text>
</comment>
<gene>
    <name evidence="1" type="ORF">Vretimale_348</name>
</gene>